<keyword evidence="3" id="KW-0489">Methyltransferase</keyword>
<protein>
    <submittedName>
        <fullName evidence="3">Uroporphyrin-3 C-methyltransferase</fullName>
    </submittedName>
</protein>
<proteinExistence type="predicted"/>
<dbReference type="PANTHER" id="PTHR38043">
    <property type="entry name" value="PROTEIN HEMX"/>
    <property type="match status" value="1"/>
</dbReference>
<dbReference type="GO" id="GO:0008168">
    <property type="term" value="F:methyltransferase activity"/>
    <property type="evidence" value="ECO:0007669"/>
    <property type="project" value="UniProtKB-KW"/>
</dbReference>
<organism evidence="3 4">
    <name type="scientific">Marinospirillum alkaliphilum DSM 21637</name>
    <dbReference type="NCBI Taxonomy" id="1122209"/>
    <lineage>
        <taxon>Bacteria</taxon>
        <taxon>Pseudomonadati</taxon>
        <taxon>Pseudomonadota</taxon>
        <taxon>Gammaproteobacteria</taxon>
        <taxon>Oceanospirillales</taxon>
        <taxon>Oceanospirillaceae</taxon>
        <taxon>Marinospirillum</taxon>
    </lineage>
</organism>
<feature type="compositionally biased region" description="Low complexity" evidence="1">
    <location>
        <begin position="38"/>
        <end position="61"/>
    </location>
</feature>
<dbReference type="EMBL" id="FPJW01000004">
    <property type="protein sequence ID" value="SFX40362.1"/>
    <property type="molecule type" value="Genomic_DNA"/>
</dbReference>
<reference evidence="3 4" key="1">
    <citation type="submission" date="2016-11" db="EMBL/GenBank/DDBJ databases">
        <authorList>
            <person name="Jaros S."/>
            <person name="Januszkiewicz K."/>
            <person name="Wedrychowicz H."/>
        </authorList>
    </citation>
    <scope>NUCLEOTIDE SEQUENCE [LARGE SCALE GENOMIC DNA]</scope>
    <source>
        <strain evidence="3 4">DSM 21637</strain>
    </source>
</reference>
<keyword evidence="2" id="KW-1133">Transmembrane helix</keyword>
<keyword evidence="2" id="KW-0472">Membrane</keyword>
<keyword evidence="4" id="KW-1185">Reference proteome</keyword>
<feature type="transmembrane region" description="Helical" evidence="2">
    <location>
        <begin position="70"/>
        <end position="90"/>
    </location>
</feature>
<dbReference type="OrthoDB" id="5739852at2"/>
<dbReference type="RefSeq" id="WP_072325779.1">
    <property type="nucleotide sequence ID" value="NZ_FPJW01000004.1"/>
</dbReference>
<dbReference type="PANTHER" id="PTHR38043:SF1">
    <property type="entry name" value="PROTEIN HEMX"/>
    <property type="match status" value="1"/>
</dbReference>
<dbReference type="GO" id="GO:0032259">
    <property type="term" value="P:methylation"/>
    <property type="evidence" value="ECO:0007669"/>
    <property type="project" value="UniProtKB-KW"/>
</dbReference>
<sequence>MSDKKTADEATAKDEPQQEVPQESGAVNQAQEPESSDSRSAGSSDSAAASDPAANSPAVNSPTARRGLHLLVSLLALLALVVSGGVAWLAHQQAEQTSQQLLALQQQVESQPTHQQLDAALQPLQLLETQQQQQQQQVAASLHQYHLQLEQMQQALLKAAEPRPRDWLLAEVEYLLRLANQRLQLEEDVQGALTLFKTADQRLKQADVPGTLAVRARLLEDIEALRNIHKIDRVSLALELQEMADQALALKVYSLPVMPALSLDRVVEAENLRWYEALWLEIRSLVVVRKRELPIQSLPFTEDELALRHQLSALLQQAAWAALRGEEPLYQASLERAWQRLEGFDPELESTRLMQQQLTGLREQSVSRVLPNIQSSLDALQTFIAQRYGVPLPVSGEEAQQGDAP</sequence>
<name>A0A1K1WSH9_9GAMM</name>
<dbReference type="STRING" id="1122209.SAMN02745752_01546"/>
<dbReference type="InterPro" id="IPR007470">
    <property type="entry name" value="HemX"/>
</dbReference>
<gene>
    <name evidence="3" type="ORF">SAMN02745752_01546</name>
</gene>
<evidence type="ECO:0000256" key="2">
    <source>
        <dbReference type="SAM" id="Phobius"/>
    </source>
</evidence>
<evidence type="ECO:0000256" key="1">
    <source>
        <dbReference type="SAM" id="MobiDB-lite"/>
    </source>
</evidence>
<dbReference type="Proteomes" id="UP000182350">
    <property type="component" value="Unassembled WGS sequence"/>
</dbReference>
<dbReference type="AlphaFoldDB" id="A0A1K1WSH9"/>
<feature type="compositionally biased region" description="Polar residues" evidence="1">
    <location>
        <begin position="19"/>
        <end position="33"/>
    </location>
</feature>
<keyword evidence="3" id="KW-0808">Transferase</keyword>
<dbReference type="Pfam" id="PF04375">
    <property type="entry name" value="HemX"/>
    <property type="match status" value="1"/>
</dbReference>
<feature type="compositionally biased region" description="Basic and acidic residues" evidence="1">
    <location>
        <begin position="1"/>
        <end position="16"/>
    </location>
</feature>
<evidence type="ECO:0000313" key="3">
    <source>
        <dbReference type="EMBL" id="SFX40362.1"/>
    </source>
</evidence>
<evidence type="ECO:0000313" key="4">
    <source>
        <dbReference type="Proteomes" id="UP000182350"/>
    </source>
</evidence>
<keyword evidence="2" id="KW-0812">Transmembrane</keyword>
<feature type="region of interest" description="Disordered" evidence="1">
    <location>
        <begin position="1"/>
        <end position="61"/>
    </location>
</feature>
<accession>A0A1K1WSH9</accession>